<gene>
    <name evidence="1" type="ORF">KY290_028248</name>
</gene>
<protein>
    <submittedName>
        <fullName evidence="1">Uncharacterized protein</fullName>
    </submittedName>
</protein>
<comment type="caution">
    <text evidence="1">The sequence shown here is derived from an EMBL/GenBank/DDBJ whole genome shotgun (WGS) entry which is preliminary data.</text>
</comment>
<evidence type="ECO:0000313" key="1">
    <source>
        <dbReference type="EMBL" id="KAH0749016.1"/>
    </source>
</evidence>
<evidence type="ECO:0000313" key="2">
    <source>
        <dbReference type="Proteomes" id="UP000826656"/>
    </source>
</evidence>
<reference evidence="1 2" key="1">
    <citation type="journal article" date="2021" name="bioRxiv">
        <title>Chromosome-scale and haplotype-resolved genome assembly of a tetraploid potato cultivar.</title>
        <authorList>
            <person name="Sun H."/>
            <person name="Jiao W.-B."/>
            <person name="Krause K."/>
            <person name="Campoy J.A."/>
            <person name="Goel M."/>
            <person name="Folz-Donahue K."/>
            <person name="Kukat C."/>
            <person name="Huettel B."/>
            <person name="Schneeberger K."/>
        </authorList>
    </citation>
    <scope>NUCLEOTIDE SEQUENCE [LARGE SCALE GENOMIC DNA]</scope>
    <source>
        <strain evidence="1">SolTubOtavaFocal</strain>
        <tissue evidence="1">Leaves</tissue>
    </source>
</reference>
<dbReference type="EMBL" id="JAIVGD010000019">
    <property type="protein sequence ID" value="KAH0749016.1"/>
    <property type="molecule type" value="Genomic_DNA"/>
</dbReference>
<organism evidence="1 2">
    <name type="scientific">Solanum tuberosum</name>
    <name type="common">Potato</name>
    <dbReference type="NCBI Taxonomy" id="4113"/>
    <lineage>
        <taxon>Eukaryota</taxon>
        <taxon>Viridiplantae</taxon>
        <taxon>Streptophyta</taxon>
        <taxon>Embryophyta</taxon>
        <taxon>Tracheophyta</taxon>
        <taxon>Spermatophyta</taxon>
        <taxon>Magnoliopsida</taxon>
        <taxon>eudicotyledons</taxon>
        <taxon>Gunneridae</taxon>
        <taxon>Pentapetalae</taxon>
        <taxon>asterids</taxon>
        <taxon>lamiids</taxon>
        <taxon>Solanales</taxon>
        <taxon>Solanaceae</taxon>
        <taxon>Solanoideae</taxon>
        <taxon>Solaneae</taxon>
        <taxon>Solanum</taxon>
    </lineage>
</organism>
<name>A0ABQ7UJ83_SOLTU</name>
<keyword evidence="2" id="KW-1185">Reference proteome</keyword>
<dbReference type="Proteomes" id="UP000826656">
    <property type="component" value="Unassembled WGS sequence"/>
</dbReference>
<proteinExistence type="predicted"/>
<sequence>MRKFDPWPIFFRRMEPQLAVSGWFRRHGHYHHQDVPRLHWFVSQLSQEDAKNSRFAQKHKK</sequence>
<accession>A0ABQ7UJ83</accession>